<evidence type="ECO:0000259" key="8">
    <source>
        <dbReference type="Pfam" id="PF01643"/>
    </source>
</evidence>
<dbReference type="InterPro" id="IPR049427">
    <property type="entry name" value="Acyl-ACP_TE_C"/>
</dbReference>
<evidence type="ECO:0000313" key="10">
    <source>
        <dbReference type="EMBL" id="SHI99560.1"/>
    </source>
</evidence>
<feature type="domain" description="Acyl-ACP thioesterase-like C-terminal" evidence="9">
    <location>
        <begin position="152"/>
        <end position="250"/>
    </location>
</feature>
<accession>A0A1M6FPG4</accession>
<keyword evidence="6" id="KW-0443">Lipid metabolism</keyword>
<dbReference type="GO" id="GO:0016297">
    <property type="term" value="F:fatty acyl-[ACP] hydrolase activity"/>
    <property type="evidence" value="ECO:0007669"/>
    <property type="project" value="InterPro"/>
</dbReference>
<dbReference type="AlphaFoldDB" id="A0A1M6FPG4"/>
<keyword evidence="11" id="KW-1185">Reference proteome</keyword>
<evidence type="ECO:0000313" key="11">
    <source>
        <dbReference type="Proteomes" id="UP000184080"/>
    </source>
</evidence>
<sequence>MNNKKFTKEYEVHYYEADHKKRALETSIINYFTDTNLNLANICKIPLEKLHQSNLTLMLQKYDVEFLKSVYQGEKLRVTASVEGVKGPCFYRSGIAEDSLGNTVVKGRGLVYLVNTESRRPTEVPKEIYEAYGIERPSEEDFPFEHIKAIEREDYSKEFEVRYSDIDINGHVNNSKYITWALETLPFEHYDRYRMERIRIVYLKETFYGEKIYSKIEIDNSENAEGRVKALHEIRNREGKLLCVGEMRFKEIYNEGKNS</sequence>
<dbReference type="OrthoDB" id="9801517at2"/>
<comment type="similarity">
    <text evidence="1">Belongs to the acyl-ACP thioesterase family.</text>
</comment>
<evidence type="ECO:0000256" key="6">
    <source>
        <dbReference type="ARBA" id="ARBA00023098"/>
    </source>
</evidence>
<dbReference type="Pfam" id="PF20791">
    <property type="entry name" value="Acyl-ACP_TE_C"/>
    <property type="match status" value="1"/>
</dbReference>
<dbReference type="InterPro" id="IPR029069">
    <property type="entry name" value="HotDog_dom_sf"/>
</dbReference>
<dbReference type="PANTHER" id="PTHR31727">
    <property type="entry name" value="OLEOYL-ACYL CARRIER PROTEIN THIOESTERASE 1, CHLOROPLASTIC"/>
    <property type="match status" value="1"/>
</dbReference>
<dbReference type="Gene3D" id="3.10.129.10">
    <property type="entry name" value="Hotdog Thioesterase"/>
    <property type="match status" value="1"/>
</dbReference>
<keyword evidence="3" id="KW-0378">Hydrolase</keyword>
<dbReference type="InterPro" id="IPR002864">
    <property type="entry name" value="Acyl-ACP_thioesterase_NHD"/>
</dbReference>
<dbReference type="SUPFAM" id="SSF54637">
    <property type="entry name" value="Thioesterase/thiol ester dehydrase-isomerase"/>
    <property type="match status" value="2"/>
</dbReference>
<name>A0A1M6FPG4_9CLOT</name>
<dbReference type="PANTHER" id="PTHR31727:SF6">
    <property type="entry name" value="OLEOYL-ACYL CARRIER PROTEIN THIOESTERASE 1, CHLOROPLASTIC"/>
    <property type="match status" value="1"/>
</dbReference>
<dbReference type="InterPro" id="IPR045023">
    <property type="entry name" value="FATA/B"/>
</dbReference>
<evidence type="ECO:0000259" key="9">
    <source>
        <dbReference type="Pfam" id="PF20791"/>
    </source>
</evidence>
<dbReference type="RefSeq" id="WP_073006053.1">
    <property type="nucleotide sequence ID" value="NZ_FQZO01000002.1"/>
</dbReference>
<evidence type="ECO:0000256" key="5">
    <source>
        <dbReference type="ARBA" id="ARBA00022946"/>
    </source>
</evidence>
<evidence type="ECO:0000256" key="7">
    <source>
        <dbReference type="ARBA" id="ARBA00023160"/>
    </source>
</evidence>
<keyword evidence="5" id="KW-0809">Transit peptide</keyword>
<dbReference type="GO" id="GO:0000036">
    <property type="term" value="F:acyl carrier activity"/>
    <property type="evidence" value="ECO:0007669"/>
    <property type="project" value="TreeGrafter"/>
</dbReference>
<keyword evidence="7" id="KW-0275">Fatty acid biosynthesis</keyword>
<dbReference type="Proteomes" id="UP000184080">
    <property type="component" value="Unassembled WGS sequence"/>
</dbReference>
<evidence type="ECO:0000256" key="1">
    <source>
        <dbReference type="ARBA" id="ARBA00006500"/>
    </source>
</evidence>
<organism evidence="10 11">
    <name type="scientific">Clostridium amylolyticum</name>
    <dbReference type="NCBI Taxonomy" id="1121298"/>
    <lineage>
        <taxon>Bacteria</taxon>
        <taxon>Bacillati</taxon>
        <taxon>Bacillota</taxon>
        <taxon>Clostridia</taxon>
        <taxon>Eubacteriales</taxon>
        <taxon>Clostridiaceae</taxon>
        <taxon>Clostridium</taxon>
    </lineage>
</organism>
<evidence type="ECO:0000256" key="4">
    <source>
        <dbReference type="ARBA" id="ARBA00022832"/>
    </source>
</evidence>
<proteinExistence type="inferred from homology"/>
<dbReference type="EMBL" id="FQZO01000002">
    <property type="protein sequence ID" value="SHI99560.1"/>
    <property type="molecule type" value="Genomic_DNA"/>
</dbReference>
<evidence type="ECO:0000256" key="3">
    <source>
        <dbReference type="ARBA" id="ARBA00022801"/>
    </source>
</evidence>
<evidence type="ECO:0000256" key="2">
    <source>
        <dbReference type="ARBA" id="ARBA00022516"/>
    </source>
</evidence>
<keyword evidence="4" id="KW-0276">Fatty acid metabolism</keyword>
<reference evidence="10 11" key="1">
    <citation type="submission" date="2016-11" db="EMBL/GenBank/DDBJ databases">
        <authorList>
            <person name="Jaros S."/>
            <person name="Januszkiewicz K."/>
            <person name="Wedrychowicz H."/>
        </authorList>
    </citation>
    <scope>NUCLEOTIDE SEQUENCE [LARGE SCALE GENOMIC DNA]</scope>
    <source>
        <strain evidence="10 11">DSM 21864</strain>
    </source>
</reference>
<gene>
    <name evidence="10" type="ORF">SAMN05444401_2025</name>
</gene>
<feature type="domain" description="Acyl-ACP thioesterase N-terminal hotdog" evidence="8">
    <location>
        <begin position="4"/>
        <end position="132"/>
    </location>
</feature>
<dbReference type="Pfam" id="PF01643">
    <property type="entry name" value="Acyl-ACP_TE"/>
    <property type="match status" value="1"/>
</dbReference>
<dbReference type="CDD" id="cd00586">
    <property type="entry name" value="4HBT"/>
    <property type="match status" value="1"/>
</dbReference>
<dbReference type="STRING" id="1121298.SAMN05444401_2025"/>
<protein>
    <submittedName>
        <fullName evidence="10">Acyl-ACP thioesterase</fullName>
    </submittedName>
</protein>
<keyword evidence="2" id="KW-0444">Lipid biosynthesis</keyword>